<keyword evidence="2 3" id="KW-0378">Hydrolase</keyword>
<dbReference type="EMBL" id="JBHUFZ010000036">
    <property type="protein sequence ID" value="MFD1891560.1"/>
    <property type="molecule type" value="Genomic_DNA"/>
</dbReference>
<evidence type="ECO:0000256" key="1">
    <source>
        <dbReference type="ARBA" id="ARBA00010206"/>
    </source>
</evidence>
<reference evidence="4" key="1">
    <citation type="journal article" date="2019" name="Int. J. Syst. Evol. Microbiol.">
        <title>The Global Catalogue of Microorganisms (GCM) 10K type strain sequencing project: providing services to taxonomists for standard genome sequencing and annotation.</title>
        <authorList>
            <consortium name="The Broad Institute Genomics Platform"/>
            <consortium name="The Broad Institute Genome Sequencing Center for Infectious Disease"/>
            <person name="Wu L."/>
            <person name="Ma J."/>
        </authorList>
    </citation>
    <scope>NUCLEOTIDE SEQUENCE [LARGE SCALE GENOMIC DNA]</scope>
    <source>
        <strain evidence="4">CAIM 431</strain>
    </source>
</reference>
<dbReference type="PANTHER" id="PTHR47271:SF2">
    <property type="entry name" value="ARGININE DEIMINASE"/>
    <property type="match status" value="1"/>
</dbReference>
<name>A0ABW4RZL1_9ACTN</name>
<organism evidence="3 4">
    <name type="scientific">Luteococcus peritonei</name>
    <dbReference type="NCBI Taxonomy" id="88874"/>
    <lineage>
        <taxon>Bacteria</taxon>
        <taxon>Bacillati</taxon>
        <taxon>Actinomycetota</taxon>
        <taxon>Actinomycetes</taxon>
        <taxon>Propionibacteriales</taxon>
        <taxon>Propionibacteriaceae</taxon>
        <taxon>Luteococcus</taxon>
    </lineage>
</organism>
<dbReference type="Pfam" id="PF02274">
    <property type="entry name" value="ADI"/>
    <property type="match status" value="1"/>
</dbReference>
<keyword evidence="4" id="KW-1185">Reference proteome</keyword>
<dbReference type="GO" id="GO:0016990">
    <property type="term" value="F:arginine deiminase activity"/>
    <property type="evidence" value="ECO:0007669"/>
    <property type="project" value="UniProtKB-EC"/>
</dbReference>
<gene>
    <name evidence="3" type="ORF">ACFSCS_15415</name>
</gene>
<dbReference type="SUPFAM" id="SSF55909">
    <property type="entry name" value="Pentein"/>
    <property type="match status" value="1"/>
</dbReference>
<dbReference type="PIRSF" id="PIRSF006356">
    <property type="entry name" value="Arg_deiminase"/>
    <property type="match status" value="1"/>
</dbReference>
<evidence type="ECO:0000256" key="2">
    <source>
        <dbReference type="ARBA" id="ARBA00022801"/>
    </source>
</evidence>
<evidence type="ECO:0000313" key="4">
    <source>
        <dbReference type="Proteomes" id="UP001597326"/>
    </source>
</evidence>
<sequence>MDYQVDSEVGALQQVIVHRPGAEMTRLTPGNMDQLLFDDLLWLEQAQAEHDAFVETLRCGGAEVLQLSELLAETMEVPQAREAVITRALGEHHFGPQGAEVLQHMAQQMTPQELAQLLVAGITRRELLDRVDEPVSLDVMSRGLDDFVLDPLPNHLFTRDTSCWVGDRVQVNAMAMPARRREALNYEAIYRWHPRFAGVGRWGGVWHDEVEALDHGALPDERGALEGGDVLVAGNGAVLVGLSERTVAMGAERLARRLFAAGAATCLVAVHMPRERAQMHLDTVMTMVDEHSFIRYAGFGDRTTWVLRPDGDQVSITRNDPEDFPAVLAEALGVDRVRLLTPPHDPLVAQREQWNDACNVLALAPGVVVGYQRNVLTRRFLAENGIEVVDVPGDELGRGRGGPRCMSCPTRRAPLG</sequence>
<dbReference type="NCBIfam" id="NF002381">
    <property type="entry name" value="PRK01388.1"/>
    <property type="match status" value="1"/>
</dbReference>
<proteinExistence type="inferred from homology"/>
<dbReference type="Gene3D" id="3.75.10.10">
    <property type="entry name" value="L-arginine/glycine Amidinotransferase, Chain A"/>
    <property type="match status" value="1"/>
</dbReference>
<dbReference type="InterPro" id="IPR003876">
    <property type="entry name" value="Arg_deiminase"/>
</dbReference>
<protein>
    <submittedName>
        <fullName evidence="3">Arginine deiminase</fullName>
        <ecNumber evidence="3">3.5.3.6</ecNumber>
    </submittedName>
</protein>
<dbReference type="Gene3D" id="1.10.3930.10">
    <property type="entry name" value="Arginine deiminase"/>
    <property type="match status" value="1"/>
</dbReference>
<comment type="similarity">
    <text evidence="1">Belongs to the arginine deiminase family.</text>
</comment>
<comment type="caution">
    <text evidence="3">The sequence shown here is derived from an EMBL/GenBank/DDBJ whole genome shotgun (WGS) entry which is preliminary data.</text>
</comment>
<dbReference type="Proteomes" id="UP001597326">
    <property type="component" value="Unassembled WGS sequence"/>
</dbReference>
<dbReference type="EC" id="3.5.3.6" evidence="3"/>
<accession>A0ABW4RZL1</accession>
<dbReference type="PRINTS" id="PR01466">
    <property type="entry name" value="ARGDEIMINASE"/>
</dbReference>
<dbReference type="RefSeq" id="WP_343876057.1">
    <property type="nucleotide sequence ID" value="NZ_BAAAIX010000037.1"/>
</dbReference>
<evidence type="ECO:0000313" key="3">
    <source>
        <dbReference type="EMBL" id="MFD1891560.1"/>
    </source>
</evidence>
<dbReference type="PANTHER" id="PTHR47271">
    <property type="entry name" value="ARGININE DEIMINASE"/>
    <property type="match status" value="1"/>
</dbReference>